<dbReference type="OrthoDB" id="10586396at2759"/>
<evidence type="ECO:0000256" key="1">
    <source>
        <dbReference type="SAM" id="Phobius"/>
    </source>
</evidence>
<keyword evidence="3" id="KW-1185">Reference proteome</keyword>
<feature type="transmembrane region" description="Helical" evidence="1">
    <location>
        <begin position="64"/>
        <end position="83"/>
    </location>
</feature>
<dbReference type="AlphaFoldDB" id="A0A0M0J486"/>
<organism evidence="2 3">
    <name type="scientific">Chrysochromulina tobinii</name>
    <dbReference type="NCBI Taxonomy" id="1460289"/>
    <lineage>
        <taxon>Eukaryota</taxon>
        <taxon>Haptista</taxon>
        <taxon>Haptophyta</taxon>
        <taxon>Prymnesiophyceae</taxon>
        <taxon>Prymnesiales</taxon>
        <taxon>Chrysochromulinaceae</taxon>
        <taxon>Chrysochromulina</taxon>
    </lineage>
</organism>
<protein>
    <recommendedName>
        <fullName evidence="4">Transmembrane protein</fullName>
    </recommendedName>
</protein>
<feature type="transmembrane region" description="Helical" evidence="1">
    <location>
        <begin position="103"/>
        <end position="123"/>
    </location>
</feature>
<keyword evidence="1" id="KW-0812">Transmembrane</keyword>
<comment type="caution">
    <text evidence="2">The sequence shown here is derived from an EMBL/GenBank/DDBJ whole genome shotgun (WGS) entry which is preliminary data.</text>
</comment>
<dbReference type="EMBL" id="JWZX01003364">
    <property type="protein sequence ID" value="KOO21416.1"/>
    <property type="molecule type" value="Genomic_DNA"/>
</dbReference>
<dbReference type="Proteomes" id="UP000037460">
    <property type="component" value="Unassembled WGS sequence"/>
</dbReference>
<proteinExistence type="predicted"/>
<evidence type="ECO:0008006" key="4">
    <source>
        <dbReference type="Google" id="ProtNLM"/>
    </source>
</evidence>
<reference evidence="3" key="1">
    <citation type="journal article" date="2015" name="PLoS Genet.">
        <title>Genome Sequence and Transcriptome Analyses of Chrysochromulina tobin: Metabolic Tools for Enhanced Algal Fitness in the Prominent Order Prymnesiales (Haptophyceae).</title>
        <authorList>
            <person name="Hovde B.T."/>
            <person name="Deodato C.R."/>
            <person name="Hunsperger H.M."/>
            <person name="Ryken S.A."/>
            <person name="Yost W."/>
            <person name="Jha R.K."/>
            <person name="Patterson J."/>
            <person name="Monnat R.J. Jr."/>
            <person name="Barlow S.B."/>
            <person name="Starkenburg S.R."/>
            <person name="Cattolico R.A."/>
        </authorList>
    </citation>
    <scope>NUCLEOTIDE SEQUENCE</scope>
    <source>
        <strain evidence="3">CCMP291</strain>
    </source>
</reference>
<gene>
    <name evidence="2" type="ORF">Ctob_000372</name>
</gene>
<sequence>MEEQSKLAQLEATIIEQCDNLTWVVTGIFVLSIFLTILRPDPTLAICLFAFYGAHTRSYGAIRSFWFFTLVTVLVDVLWLLAYSPLRPMEWDTLQQLARKDQMSVTLSVLNLVYKLLAVYNAVQLQLALTEREELIRRMELEAGLGIKRTGLEAGLGSAPFAASSSTALV</sequence>
<evidence type="ECO:0000313" key="3">
    <source>
        <dbReference type="Proteomes" id="UP000037460"/>
    </source>
</evidence>
<keyword evidence="1" id="KW-1133">Transmembrane helix</keyword>
<accession>A0A0M0J486</accession>
<evidence type="ECO:0000313" key="2">
    <source>
        <dbReference type="EMBL" id="KOO21416.1"/>
    </source>
</evidence>
<keyword evidence="1" id="KW-0472">Membrane</keyword>
<name>A0A0M0J486_9EUKA</name>